<dbReference type="STRING" id="1036779.SAMN04515666_109151"/>
<dbReference type="Pfam" id="PF13409">
    <property type="entry name" value="GST_N_2"/>
    <property type="match status" value="1"/>
</dbReference>
<dbReference type="RefSeq" id="WP_091840588.1">
    <property type="nucleotide sequence ID" value="NZ_FOAN01000009.1"/>
</dbReference>
<dbReference type="InterPro" id="IPR036282">
    <property type="entry name" value="Glutathione-S-Trfase_C_sf"/>
</dbReference>
<evidence type="ECO:0000313" key="2">
    <source>
        <dbReference type="EMBL" id="SEM28117.1"/>
    </source>
</evidence>
<dbReference type="GO" id="GO:0006559">
    <property type="term" value="P:L-phenylalanine catabolic process"/>
    <property type="evidence" value="ECO:0007669"/>
    <property type="project" value="TreeGrafter"/>
</dbReference>
<dbReference type="EMBL" id="FOAN01000009">
    <property type="protein sequence ID" value="SEM28117.1"/>
    <property type="molecule type" value="Genomic_DNA"/>
</dbReference>
<evidence type="ECO:0000313" key="3">
    <source>
        <dbReference type="Proteomes" id="UP000199664"/>
    </source>
</evidence>
<dbReference type="OrthoDB" id="9799538at2"/>
<dbReference type="SUPFAM" id="SSF52833">
    <property type="entry name" value="Thioredoxin-like"/>
    <property type="match status" value="1"/>
</dbReference>
<organism evidence="2 3">
    <name type="scientific">Bosea lupini</name>
    <dbReference type="NCBI Taxonomy" id="1036779"/>
    <lineage>
        <taxon>Bacteria</taxon>
        <taxon>Pseudomonadati</taxon>
        <taxon>Pseudomonadota</taxon>
        <taxon>Alphaproteobacteria</taxon>
        <taxon>Hyphomicrobiales</taxon>
        <taxon>Boseaceae</taxon>
        <taxon>Bosea</taxon>
    </lineage>
</organism>
<dbReference type="CDD" id="cd03043">
    <property type="entry name" value="GST_N_1"/>
    <property type="match status" value="1"/>
</dbReference>
<name>A0A1H7X4H7_9HYPH</name>
<sequence>MKLIIANKTHSSWSLRPWLVLKQFGIPFEEILIPFGPTMDDPGWKRTVAEYTPARKVPSLVDGAIAVWDSLAIIEYIAETHPELPIWPRDRSARALARSICAEMHSSFGALRGACPMNLAWVHPARDRGEAVAADIARITEIWRDARQRFGAGGDFLFGEFSAADAMFAPVASRFTTYSIALDPVSAAYVEAVQGTAGFQAWREAALAEPWIVAVDELDEPILTDFRPNLSRSRAQT</sequence>
<dbReference type="SUPFAM" id="SSF47616">
    <property type="entry name" value="GST C-terminal domain-like"/>
    <property type="match status" value="1"/>
</dbReference>
<protein>
    <submittedName>
        <fullName evidence="2">Glutathione S-transferase</fullName>
    </submittedName>
</protein>
<dbReference type="PANTHER" id="PTHR42673">
    <property type="entry name" value="MALEYLACETOACETATE ISOMERASE"/>
    <property type="match status" value="1"/>
</dbReference>
<dbReference type="GO" id="GO:0006749">
    <property type="term" value="P:glutathione metabolic process"/>
    <property type="evidence" value="ECO:0007669"/>
    <property type="project" value="TreeGrafter"/>
</dbReference>
<dbReference type="PANTHER" id="PTHR42673:SF4">
    <property type="entry name" value="MALEYLACETOACETATE ISOMERASE"/>
    <property type="match status" value="1"/>
</dbReference>
<dbReference type="Pfam" id="PF13410">
    <property type="entry name" value="GST_C_2"/>
    <property type="match status" value="1"/>
</dbReference>
<proteinExistence type="predicted"/>
<keyword evidence="2" id="KW-0808">Transferase</keyword>
<dbReference type="InterPro" id="IPR004045">
    <property type="entry name" value="Glutathione_S-Trfase_N"/>
</dbReference>
<dbReference type="Gene3D" id="3.40.30.10">
    <property type="entry name" value="Glutaredoxin"/>
    <property type="match status" value="1"/>
</dbReference>
<keyword evidence="3" id="KW-1185">Reference proteome</keyword>
<dbReference type="GO" id="GO:0004364">
    <property type="term" value="F:glutathione transferase activity"/>
    <property type="evidence" value="ECO:0007669"/>
    <property type="project" value="TreeGrafter"/>
</dbReference>
<dbReference type="CDD" id="cd03194">
    <property type="entry name" value="GST_C_3"/>
    <property type="match status" value="1"/>
</dbReference>
<gene>
    <name evidence="2" type="ORF">SAMN04515666_109151</name>
</gene>
<dbReference type="AlphaFoldDB" id="A0A1H7X4H7"/>
<dbReference type="Gene3D" id="1.20.1050.10">
    <property type="match status" value="1"/>
</dbReference>
<dbReference type="InterPro" id="IPR040079">
    <property type="entry name" value="Glutathione_S-Trfase"/>
</dbReference>
<evidence type="ECO:0000259" key="1">
    <source>
        <dbReference type="PROSITE" id="PS50404"/>
    </source>
</evidence>
<reference evidence="3" key="1">
    <citation type="submission" date="2016-10" db="EMBL/GenBank/DDBJ databases">
        <authorList>
            <person name="Varghese N."/>
            <person name="Submissions S."/>
        </authorList>
    </citation>
    <scope>NUCLEOTIDE SEQUENCE [LARGE SCALE GENOMIC DNA]</scope>
    <source>
        <strain evidence="3">LMG 26383,CCUG 61248,R- 45681</strain>
    </source>
</reference>
<accession>A0A1H7X4H7</accession>
<dbReference type="SFLD" id="SFLDS00019">
    <property type="entry name" value="Glutathione_Transferase_(cytos"/>
    <property type="match status" value="1"/>
</dbReference>
<dbReference type="PROSITE" id="PS50404">
    <property type="entry name" value="GST_NTER"/>
    <property type="match status" value="1"/>
</dbReference>
<dbReference type="Proteomes" id="UP000199664">
    <property type="component" value="Unassembled WGS sequence"/>
</dbReference>
<dbReference type="InterPro" id="IPR036249">
    <property type="entry name" value="Thioredoxin-like_sf"/>
</dbReference>
<dbReference type="GO" id="GO:0016034">
    <property type="term" value="F:maleylacetoacetate isomerase activity"/>
    <property type="evidence" value="ECO:0007669"/>
    <property type="project" value="TreeGrafter"/>
</dbReference>
<feature type="domain" description="GST N-terminal" evidence="1">
    <location>
        <begin position="1"/>
        <end position="85"/>
    </location>
</feature>